<evidence type="ECO:0000313" key="2">
    <source>
        <dbReference type="EMBL" id="KAF2083485.1"/>
    </source>
</evidence>
<feature type="region of interest" description="Disordered" evidence="1">
    <location>
        <begin position="30"/>
        <end position="100"/>
    </location>
</feature>
<evidence type="ECO:0000256" key="1">
    <source>
        <dbReference type="SAM" id="MobiDB-lite"/>
    </source>
</evidence>
<feature type="compositionally biased region" description="Polar residues" evidence="1">
    <location>
        <begin position="90"/>
        <end position="99"/>
    </location>
</feature>
<accession>A0A9P4HKX1</accession>
<feature type="compositionally biased region" description="Acidic residues" evidence="1">
    <location>
        <begin position="67"/>
        <end position="82"/>
    </location>
</feature>
<proteinExistence type="predicted"/>
<reference evidence="2" key="1">
    <citation type="journal article" date="2020" name="Stud. Mycol.">
        <title>101 Dothideomycetes genomes: a test case for predicting lifestyles and emergence of pathogens.</title>
        <authorList>
            <person name="Haridas S."/>
            <person name="Albert R."/>
            <person name="Binder M."/>
            <person name="Bloem J."/>
            <person name="Labutti K."/>
            <person name="Salamov A."/>
            <person name="Andreopoulos B."/>
            <person name="Baker S."/>
            <person name="Barry K."/>
            <person name="Bills G."/>
            <person name="Bluhm B."/>
            <person name="Cannon C."/>
            <person name="Castanera R."/>
            <person name="Culley D."/>
            <person name="Daum C."/>
            <person name="Ezra D."/>
            <person name="Gonzalez J."/>
            <person name="Henrissat B."/>
            <person name="Kuo A."/>
            <person name="Liang C."/>
            <person name="Lipzen A."/>
            <person name="Lutzoni F."/>
            <person name="Magnuson J."/>
            <person name="Mondo S."/>
            <person name="Nolan M."/>
            <person name="Ohm R."/>
            <person name="Pangilinan J."/>
            <person name="Park H.-J."/>
            <person name="Ramirez L."/>
            <person name="Alfaro M."/>
            <person name="Sun H."/>
            <person name="Tritt A."/>
            <person name="Yoshinaga Y."/>
            <person name="Zwiers L.-H."/>
            <person name="Turgeon B."/>
            <person name="Goodwin S."/>
            <person name="Spatafora J."/>
            <person name="Crous P."/>
            <person name="Grigoriev I."/>
        </authorList>
    </citation>
    <scope>NUCLEOTIDE SEQUENCE</scope>
    <source>
        <strain evidence="2">CBS 121410</strain>
    </source>
</reference>
<gene>
    <name evidence="2" type="ORF">K490DRAFT_69770</name>
</gene>
<dbReference type="EMBL" id="ML978778">
    <property type="protein sequence ID" value="KAF2083485.1"/>
    <property type="molecule type" value="Genomic_DNA"/>
</dbReference>
<dbReference type="AlphaFoldDB" id="A0A9P4HKX1"/>
<feature type="compositionally biased region" description="Polar residues" evidence="1">
    <location>
        <begin position="39"/>
        <end position="54"/>
    </location>
</feature>
<dbReference type="Proteomes" id="UP000799776">
    <property type="component" value="Unassembled WGS sequence"/>
</dbReference>
<keyword evidence="3" id="KW-1185">Reference proteome</keyword>
<name>A0A9P4HKX1_9PEZI</name>
<organism evidence="2 3">
    <name type="scientific">Saccharata proteae CBS 121410</name>
    <dbReference type="NCBI Taxonomy" id="1314787"/>
    <lineage>
        <taxon>Eukaryota</taxon>
        <taxon>Fungi</taxon>
        <taxon>Dikarya</taxon>
        <taxon>Ascomycota</taxon>
        <taxon>Pezizomycotina</taxon>
        <taxon>Dothideomycetes</taxon>
        <taxon>Dothideomycetes incertae sedis</taxon>
        <taxon>Botryosphaeriales</taxon>
        <taxon>Saccharataceae</taxon>
        <taxon>Saccharata</taxon>
    </lineage>
</organism>
<comment type="caution">
    <text evidence="2">The sequence shown here is derived from an EMBL/GenBank/DDBJ whole genome shotgun (WGS) entry which is preliminary data.</text>
</comment>
<sequence>MSADPPGFLRESLAGPEMVNAARWQMAEARCQTPDARRQQSPPLTETWRPTSEQLAADRLSWTHVSEEEEKEEEEEEEEEDRAEIPAENGTFQAEQIHTSARGRVRILIAHTTVSPGRRQAPPRSRPVGHHQIAPWLGQWRTRGDKL</sequence>
<feature type="region of interest" description="Disordered" evidence="1">
    <location>
        <begin position="112"/>
        <end position="147"/>
    </location>
</feature>
<evidence type="ECO:0000313" key="3">
    <source>
        <dbReference type="Proteomes" id="UP000799776"/>
    </source>
</evidence>
<protein>
    <submittedName>
        <fullName evidence="2">Uncharacterized protein</fullName>
    </submittedName>
</protein>